<dbReference type="EMBL" id="BKCJ011840536">
    <property type="protein sequence ID" value="GFD57398.1"/>
    <property type="molecule type" value="Genomic_DNA"/>
</dbReference>
<dbReference type="AlphaFoldDB" id="A0A699XHE3"/>
<feature type="compositionally biased region" description="Basic and acidic residues" evidence="1">
    <location>
        <begin position="1"/>
        <end position="31"/>
    </location>
</feature>
<feature type="region of interest" description="Disordered" evidence="1">
    <location>
        <begin position="1"/>
        <end position="51"/>
    </location>
</feature>
<proteinExistence type="predicted"/>
<comment type="caution">
    <text evidence="2">The sequence shown here is derived from an EMBL/GenBank/DDBJ whole genome shotgun (WGS) entry which is preliminary data.</text>
</comment>
<evidence type="ECO:0000256" key="1">
    <source>
        <dbReference type="SAM" id="MobiDB-lite"/>
    </source>
</evidence>
<feature type="non-terminal residue" evidence="2">
    <location>
        <position position="88"/>
    </location>
</feature>
<feature type="non-terminal residue" evidence="2">
    <location>
        <position position="1"/>
    </location>
</feature>
<reference evidence="2" key="1">
    <citation type="journal article" date="2019" name="Sci. Rep.">
        <title>Draft genome of Tanacetum cinerariifolium, the natural source of mosquito coil.</title>
        <authorList>
            <person name="Yamashiro T."/>
            <person name="Shiraishi A."/>
            <person name="Satake H."/>
            <person name="Nakayama K."/>
        </authorList>
    </citation>
    <scope>NUCLEOTIDE SEQUENCE</scope>
</reference>
<protein>
    <submittedName>
        <fullName evidence="2">Uncharacterized protein</fullName>
    </submittedName>
</protein>
<evidence type="ECO:0000313" key="2">
    <source>
        <dbReference type="EMBL" id="GFD57398.1"/>
    </source>
</evidence>
<organism evidence="2">
    <name type="scientific">Tanacetum cinerariifolium</name>
    <name type="common">Dalmatian daisy</name>
    <name type="synonym">Chrysanthemum cinerariifolium</name>
    <dbReference type="NCBI Taxonomy" id="118510"/>
    <lineage>
        <taxon>Eukaryota</taxon>
        <taxon>Viridiplantae</taxon>
        <taxon>Streptophyta</taxon>
        <taxon>Embryophyta</taxon>
        <taxon>Tracheophyta</taxon>
        <taxon>Spermatophyta</taxon>
        <taxon>Magnoliopsida</taxon>
        <taxon>eudicotyledons</taxon>
        <taxon>Gunneridae</taxon>
        <taxon>Pentapetalae</taxon>
        <taxon>asterids</taxon>
        <taxon>campanulids</taxon>
        <taxon>Asterales</taxon>
        <taxon>Asteraceae</taxon>
        <taxon>Asteroideae</taxon>
        <taxon>Anthemideae</taxon>
        <taxon>Anthemidinae</taxon>
        <taxon>Tanacetum</taxon>
    </lineage>
</organism>
<accession>A0A699XHE3</accession>
<gene>
    <name evidence="2" type="ORF">Tci_929367</name>
</gene>
<sequence length="88" mass="9829">RRHPERGDHGGAPVRDGRRSRGGAGDHDRLVRAAGSGAHRRRARSPGSDDRLFRFEQGRRLPHLHLAIVQSLHRVEAGVRGGRRRHAV</sequence>
<name>A0A699XHE3_TANCI</name>